<feature type="domain" description="RING-type" evidence="6">
    <location>
        <begin position="8"/>
        <end position="53"/>
    </location>
</feature>
<evidence type="ECO:0000313" key="7">
    <source>
        <dbReference type="EMBL" id="GFH56821.1"/>
    </source>
</evidence>
<protein>
    <recommendedName>
        <fullName evidence="6">RING-type domain-containing protein</fullName>
    </recommendedName>
</protein>
<keyword evidence="8" id="KW-1185">Reference proteome</keyword>
<dbReference type="PANTHER" id="PTHR12109:SF5">
    <property type="entry name" value="RING-TYPE DOMAIN-CONTAINING PROTEIN"/>
    <property type="match status" value="1"/>
</dbReference>
<keyword evidence="2 5" id="KW-0863">Zinc-finger</keyword>
<dbReference type="InterPro" id="IPR047126">
    <property type="entry name" value="RNF141-like"/>
</dbReference>
<dbReference type="Gene3D" id="1.25.40.20">
    <property type="entry name" value="Ankyrin repeat-containing domain"/>
    <property type="match status" value="1"/>
</dbReference>
<organism evidence="7 8">
    <name type="scientific">Chaetoceros tenuissimus</name>
    <dbReference type="NCBI Taxonomy" id="426638"/>
    <lineage>
        <taxon>Eukaryota</taxon>
        <taxon>Sar</taxon>
        <taxon>Stramenopiles</taxon>
        <taxon>Ochrophyta</taxon>
        <taxon>Bacillariophyta</taxon>
        <taxon>Coscinodiscophyceae</taxon>
        <taxon>Chaetocerotophycidae</taxon>
        <taxon>Chaetocerotales</taxon>
        <taxon>Chaetocerotaceae</taxon>
        <taxon>Chaetoceros</taxon>
    </lineage>
</organism>
<dbReference type="InterPro" id="IPR001841">
    <property type="entry name" value="Znf_RING"/>
</dbReference>
<dbReference type="PROSITE" id="PS50089">
    <property type="entry name" value="ZF_RING_2"/>
    <property type="match status" value="1"/>
</dbReference>
<dbReference type="AlphaFoldDB" id="A0AAD3HB33"/>
<dbReference type="InterPro" id="IPR002110">
    <property type="entry name" value="Ankyrin_rpt"/>
</dbReference>
<gene>
    <name evidence="7" type="ORF">CTEN210_13297</name>
</gene>
<accession>A0AAD3HB33</accession>
<evidence type="ECO:0000256" key="4">
    <source>
        <dbReference type="PROSITE-ProRule" id="PRU00023"/>
    </source>
</evidence>
<dbReference type="Gene3D" id="3.30.40.10">
    <property type="entry name" value="Zinc/RING finger domain, C3HC4 (zinc finger)"/>
    <property type="match status" value="1"/>
</dbReference>
<name>A0AAD3HB33_9STRA</name>
<keyword evidence="1" id="KW-0479">Metal-binding</keyword>
<proteinExistence type="predicted"/>
<dbReference type="InterPro" id="IPR017907">
    <property type="entry name" value="Znf_RING_CS"/>
</dbReference>
<evidence type="ECO:0000313" key="8">
    <source>
        <dbReference type="Proteomes" id="UP001054902"/>
    </source>
</evidence>
<dbReference type="PROSITE" id="PS50088">
    <property type="entry name" value="ANK_REPEAT"/>
    <property type="match status" value="1"/>
</dbReference>
<dbReference type="SUPFAM" id="SSF57850">
    <property type="entry name" value="RING/U-box"/>
    <property type="match status" value="1"/>
</dbReference>
<dbReference type="GO" id="GO:0008270">
    <property type="term" value="F:zinc ion binding"/>
    <property type="evidence" value="ECO:0007669"/>
    <property type="project" value="UniProtKB-KW"/>
</dbReference>
<dbReference type="EMBL" id="BLLK01000056">
    <property type="protein sequence ID" value="GFH56821.1"/>
    <property type="molecule type" value="Genomic_DNA"/>
</dbReference>
<dbReference type="InterPro" id="IPR036770">
    <property type="entry name" value="Ankyrin_rpt-contain_sf"/>
</dbReference>
<dbReference type="SMART" id="SM00184">
    <property type="entry name" value="RING"/>
    <property type="match status" value="1"/>
</dbReference>
<dbReference type="Proteomes" id="UP001054902">
    <property type="component" value="Unassembled WGS sequence"/>
</dbReference>
<dbReference type="SUPFAM" id="SSF48403">
    <property type="entry name" value="Ankyrin repeat"/>
    <property type="match status" value="1"/>
</dbReference>
<evidence type="ECO:0000256" key="3">
    <source>
        <dbReference type="ARBA" id="ARBA00022833"/>
    </source>
</evidence>
<evidence type="ECO:0000256" key="2">
    <source>
        <dbReference type="ARBA" id="ARBA00022771"/>
    </source>
</evidence>
<evidence type="ECO:0000256" key="5">
    <source>
        <dbReference type="PROSITE-ProRule" id="PRU00175"/>
    </source>
</evidence>
<keyword evidence="4" id="KW-0040">ANK repeat</keyword>
<reference evidence="7 8" key="1">
    <citation type="journal article" date="2021" name="Sci. Rep.">
        <title>The genome of the diatom Chaetoceros tenuissimus carries an ancient integrated fragment of an extant virus.</title>
        <authorList>
            <person name="Hongo Y."/>
            <person name="Kimura K."/>
            <person name="Takaki Y."/>
            <person name="Yoshida Y."/>
            <person name="Baba S."/>
            <person name="Kobayashi G."/>
            <person name="Nagasaki K."/>
            <person name="Hano T."/>
            <person name="Tomaru Y."/>
        </authorList>
    </citation>
    <scope>NUCLEOTIDE SEQUENCE [LARGE SCALE GENOMIC DNA]</scope>
    <source>
        <strain evidence="7 8">NIES-3715</strain>
    </source>
</reference>
<evidence type="ECO:0000256" key="1">
    <source>
        <dbReference type="ARBA" id="ARBA00022723"/>
    </source>
</evidence>
<sequence length="389" mass="44322">MNTEEELCVICLESFQDPIKLPCSHTFCAKCLANWRPSNVDKEACENTCPKCRAKIPVTKEMMNQRTHFKQFRTLLMTCLSSRNEGAIPFIAELLNFSQEQNQQDFNELKLKAALNAVDEKIARMDELIGENPEILEDVNPVEELPNEIRRAAENAHTDIVLEWLGEEPIPYERINATSPNKFYRTLLHEAEFIGNLPLMSILLQLGAEVNVKSSSGQTPFRQACHEKELHDAARLLLEWGAEIDNDCVDVALKYGRNKKLAKLIQSPLGGRRCELRGLTASPKLNGLTCIALRYLSDSDKYIVRVELTQETVKVKAENLKRRDRTRGDPGRLIQYAGRHEDGACKYAIISHCFGEGDGEWEDIERKYGDLRKEEWQLSDDPSDIFRGL</sequence>
<dbReference type="InterPro" id="IPR013083">
    <property type="entry name" value="Znf_RING/FYVE/PHD"/>
</dbReference>
<dbReference type="Pfam" id="PF13639">
    <property type="entry name" value="zf-RING_2"/>
    <property type="match status" value="1"/>
</dbReference>
<dbReference type="Pfam" id="PF12796">
    <property type="entry name" value="Ank_2"/>
    <property type="match status" value="1"/>
</dbReference>
<comment type="caution">
    <text evidence="7">The sequence shown here is derived from an EMBL/GenBank/DDBJ whole genome shotgun (WGS) entry which is preliminary data.</text>
</comment>
<evidence type="ECO:0000259" key="6">
    <source>
        <dbReference type="PROSITE" id="PS50089"/>
    </source>
</evidence>
<keyword evidence="3" id="KW-0862">Zinc</keyword>
<dbReference type="PANTHER" id="PTHR12109">
    <property type="entry name" value="RING FINGER PROTEIN 141-RELATED"/>
    <property type="match status" value="1"/>
</dbReference>
<feature type="repeat" description="ANK" evidence="4">
    <location>
        <begin position="183"/>
        <end position="215"/>
    </location>
</feature>
<dbReference type="PROSITE" id="PS00518">
    <property type="entry name" value="ZF_RING_1"/>
    <property type="match status" value="1"/>
</dbReference>